<gene>
    <name evidence="2" type="ORF">Pan54_50680</name>
</gene>
<dbReference type="AlphaFoldDB" id="A0A5C5XM77"/>
<evidence type="ECO:0008006" key="4">
    <source>
        <dbReference type="Google" id="ProtNLM"/>
    </source>
</evidence>
<keyword evidence="3" id="KW-1185">Reference proteome</keyword>
<dbReference type="EMBL" id="SJPG01000001">
    <property type="protein sequence ID" value="TWT64306.1"/>
    <property type="molecule type" value="Genomic_DNA"/>
</dbReference>
<feature type="signal peptide" evidence="1">
    <location>
        <begin position="1"/>
        <end position="26"/>
    </location>
</feature>
<accession>A0A5C5XM77</accession>
<organism evidence="2 3">
    <name type="scientific">Rubinisphaera italica</name>
    <dbReference type="NCBI Taxonomy" id="2527969"/>
    <lineage>
        <taxon>Bacteria</taxon>
        <taxon>Pseudomonadati</taxon>
        <taxon>Planctomycetota</taxon>
        <taxon>Planctomycetia</taxon>
        <taxon>Planctomycetales</taxon>
        <taxon>Planctomycetaceae</taxon>
        <taxon>Rubinisphaera</taxon>
    </lineage>
</organism>
<evidence type="ECO:0000256" key="1">
    <source>
        <dbReference type="SAM" id="SignalP"/>
    </source>
</evidence>
<comment type="caution">
    <text evidence="2">The sequence shown here is derived from an EMBL/GenBank/DDBJ whole genome shotgun (WGS) entry which is preliminary data.</text>
</comment>
<evidence type="ECO:0000313" key="2">
    <source>
        <dbReference type="EMBL" id="TWT64306.1"/>
    </source>
</evidence>
<keyword evidence="1" id="KW-0732">Signal</keyword>
<dbReference type="OrthoDB" id="284841at2"/>
<proteinExistence type="predicted"/>
<dbReference type="SUPFAM" id="SSF49478">
    <property type="entry name" value="Cna protein B-type domain"/>
    <property type="match status" value="1"/>
</dbReference>
<dbReference type="Pfam" id="PF13620">
    <property type="entry name" value="CarboxypepD_reg"/>
    <property type="match status" value="1"/>
</dbReference>
<dbReference type="InterPro" id="IPR013783">
    <property type="entry name" value="Ig-like_fold"/>
</dbReference>
<protein>
    <recommendedName>
        <fullName evidence="4">Cna protein B-type domain protein</fullName>
    </recommendedName>
</protein>
<evidence type="ECO:0000313" key="3">
    <source>
        <dbReference type="Proteomes" id="UP000316095"/>
    </source>
</evidence>
<name>A0A5C5XM77_9PLAN</name>
<dbReference type="RefSeq" id="WP_146506028.1">
    <property type="nucleotide sequence ID" value="NZ_SJPG01000001.1"/>
</dbReference>
<dbReference type="Proteomes" id="UP000316095">
    <property type="component" value="Unassembled WGS sequence"/>
</dbReference>
<sequence length="170" mass="17061" precursor="true">MKISFLKSAVAGLACLGMAMPTQIMAEGVSTNQVASKVQIADVALTQGMLNGKVVDSQGQIINGTVVKVSLGSKVVGSAVTNANGEFAVSNLDSGLYQVSTSQSQSVVRLWEGEVAPPAAKSKVLIVNGATVRAQDNPFDYVVLGTAVVGVALGGAALADGGGDTIIVSP</sequence>
<dbReference type="Gene3D" id="2.60.40.10">
    <property type="entry name" value="Immunoglobulins"/>
    <property type="match status" value="1"/>
</dbReference>
<feature type="chain" id="PRO_5022858187" description="Cna protein B-type domain protein" evidence="1">
    <location>
        <begin position="27"/>
        <end position="170"/>
    </location>
</feature>
<reference evidence="2 3" key="1">
    <citation type="submission" date="2019-02" db="EMBL/GenBank/DDBJ databases">
        <title>Deep-cultivation of Planctomycetes and their phenomic and genomic characterization uncovers novel biology.</title>
        <authorList>
            <person name="Wiegand S."/>
            <person name="Jogler M."/>
            <person name="Boedeker C."/>
            <person name="Pinto D."/>
            <person name="Vollmers J."/>
            <person name="Rivas-Marin E."/>
            <person name="Kohn T."/>
            <person name="Peeters S.H."/>
            <person name="Heuer A."/>
            <person name="Rast P."/>
            <person name="Oberbeckmann S."/>
            <person name="Bunk B."/>
            <person name="Jeske O."/>
            <person name="Meyerdierks A."/>
            <person name="Storesund J.E."/>
            <person name="Kallscheuer N."/>
            <person name="Luecker S."/>
            <person name="Lage O.M."/>
            <person name="Pohl T."/>
            <person name="Merkel B.J."/>
            <person name="Hornburger P."/>
            <person name="Mueller R.-W."/>
            <person name="Bruemmer F."/>
            <person name="Labrenz M."/>
            <person name="Spormann A.M."/>
            <person name="Op Den Camp H."/>
            <person name="Overmann J."/>
            <person name="Amann R."/>
            <person name="Jetten M.S.M."/>
            <person name="Mascher T."/>
            <person name="Medema M.H."/>
            <person name="Devos D.P."/>
            <person name="Kaster A.-K."/>
            <person name="Ovreas L."/>
            <person name="Rohde M."/>
            <person name="Galperin M.Y."/>
            <person name="Jogler C."/>
        </authorList>
    </citation>
    <scope>NUCLEOTIDE SEQUENCE [LARGE SCALE GENOMIC DNA]</scope>
    <source>
        <strain evidence="2 3">Pan54</strain>
    </source>
</reference>